<organism evidence="2 3">
    <name type="scientific">Roseateles agri</name>
    <dbReference type="NCBI Taxonomy" id="3098619"/>
    <lineage>
        <taxon>Bacteria</taxon>
        <taxon>Pseudomonadati</taxon>
        <taxon>Pseudomonadota</taxon>
        <taxon>Betaproteobacteria</taxon>
        <taxon>Burkholderiales</taxon>
        <taxon>Sphaerotilaceae</taxon>
        <taxon>Roseateles</taxon>
    </lineage>
</organism>
<dbReference type="Gene3D" id="1.10.510.10">
    <property type="entry name" value="Transferase(Phosphotransferase) domain 1"/>
    <property type="match status" value="1"/>
</dbReference>
<dbReference type="Proteomes" id="UP001285263">
    <property type="component" value="Unassembled WGS sequence"/>
</dbReference>
<comment type="caution">
    <text evidence="2">The sequence shown here is derived from an EMBL/GenBank/DDBJ whole genome shotgun (WGS) entry which is preliminary data.</text>
</comment>
<protein>
    <submittedName>
        <fullName evidence="2">Helix-hairpin-helix domain-containing protein</fullName>
    </submittedName>
</protein>
<evidence type="ECO:0000313" key="3">
    <source>
        <dbReference type="Proteomes" id="UP001285263"/>
    </source>
</evidence>
<feature type="domain" description="Protein kinase" evidence="1">
    <location>
        <begin position="13"/>
        <end position="304"/>
    </location>
</feature>
<evidence type="ECO:0000259" key="1">
    <source>
        <dbReference type="PROSITE" id="PS50011"/>
    </source>
</evidence>
<dbReference type="InterPro" id="IPR011009">
    <property type="entry name" value="Kinase-like_dom_sf"/>
</dbReference>
<dbReference type="InterPro" id="IPR000719">
    <property type="entry name" value="Prot_kinase_dom"/>
</dbReference>
<dbReference type="EMBL" id="JAXCLA010000010">
    <property type="protein sequence ID" value="MDY0748429.1"/>
    <property type="molecule type" value="Genomic_DNA"/>
</dbReference>
<sequence>MAKTLVTSKGAALQLARELGKGGEGSVYEVIGLSDQVAKLYHKPPDAKKQSKLTFMAATADAQLVSYAAWPQETLHASKGGPVVGFLMPKVVGREPIHMVYSPAHRRQERPKAAWDYLLFVARNTASAFETVHDHGHVLGDVNQGNVMVGGDSKVILIDCDSCQVDARGTLHLCEVGVSHYTPPELQGLSSFDGVVRKANHDNFGLALLIFHLLFGGRHPYSGVPLRNGVGDALEADIKAFRYAYARDAKQRGFSPPPRSIPLDIVPDAVQSMFHAAFTEVGSQGGRPTAKQWVSALDGVRANLKRCGTSGAMHVYPKHLLSCPWCALERQGVVYFLDLGATYTPTSTGFILAKAWALIEAVPPPPVASIPSVGHLSIKPNPLPVDVPGKSTVTAYRVLAVGLAVFVAVIAPKLWFWCLAAGFVGWNMLSSIGSGPRSNEWRRRKDAKAAAQQEYDRLVKQLQEDTGPQGFSLRRQELIRARDEYQGLPQREKQELDKLHATAEERQKQKFLDGIFIDSADITGVGPARKAALRSFGIETAADVDWARIRQVRGFGESLTRAVVDWRASCERRFRFNPSAGVAPADIAAIKSRLGARRVALEAVLGSGAADLQRFRQTAESRAAALQPALQQAVQALAQATADLAAM</sequence>
<name>A0ABU5DQ30_9BURK</name>
<keyword evidence="3" id="KW-1185">Reference proteome</keyword>
<dbReference type="PROSITE" id="PS50011">
    <property type="entry name" value="PROTEIN_KINASE_DOM"/>
    <property type="match status" value="1"/>
</dbReference>
<dbReference type="SUPFAM" id="SSF56112">
    <property type="entry name" value="Protein kinase-like (PK-like)"/>
    <property type="match status" value="1"/>
</dbReference>
<dbReference type="RefSeq" id="WP_320426397.1">
    <property type="nucleotide sequence ID" value="NZ_JAXCLA010000010.1"/>
</dbReference>
<gene>
    <name evidence="2" type="ORF">SNE35_28275</name>
</gene>
<evidence type="ECO:0000313" key="2">
    <source>
        <dbReference type="EMBL" id="MDY0748429.1"/>
    </source>
</evidence>
<accession>A0ABU5DQ30</accession>
<reference evidence="2 3" key="1">
    <citation type="submission" date="2023-11" db="EMBL/GenBank/DDBJ databases">
        <title>Paucibacter sp. nov., isolated from fresh soil in Korea.</title>
        <authorList>
            <person name="Le N.T.T."/>
        </authorList>
    </citation>
    <scope>NUCLEOTIDE SEQUENCE [LARGE SCALE GENOMIC DNA]</scope>
    <source>
        <strain evidence="2 3">R3-3</strain>
    </source>
</reference>
<proteinExistence type="predicted"/>